<dbReference type="NCBIfam" id="NF004490">
    <property type="entry name" value="PRK05820.1"/>
    <property type="match status" value="1"/>
</dbReference>
<dbReference type="GO" id="GO:0009032">
    <property type="term" value="F:thymidine phosphorylase activity"/>
    <property type="evidence" value="ECO:0007669"/>
    <property type="project" value="UniProtKB-UniRule"/>
</dbReference>
<evidence type="ECO:0000256" key="1">
    <source>
        <dbReference type="ARBA" id="ARBA00006915"/>
    </source>
</evidence>
<dbReference type="GO" id="GO:0005829">
    <property type="term" value="C:cytosol"/>
    <property type="evidence" value="ECO:0007669"/>
    <property type="project" value="TreeGrafter"/>
</dbReference>
<reference evidence="7 8" key="1">
    <citation type="submission" date="2022-05" db="EMBL/GenBank/DDBJ databases">
        <authorList>
            <consortium name="Genoscope - CEA"/>
            <person name="William W."/>
        </authorList>
    </citation>
    <scope>NUCLEOTIDE SEQUENCE [LARGE SCALE GENOMIC DNA]</scope>
</reference>
<dbReference type="PANTHER" id="PTHR10515">
    <property type="entry name" value="THYMIDINE PHOSPHORYLASE"/>
    <property type="match status" value="1"/>
</dbReference>
<feature type="domain" description="Pyrimidine nucleoside phosphorylase C-terminal" evidence="6">
    <location>
        <begin position="362"/>
        <end position="435"/>
    </location>
</feature>
<dbReference type="Pfam" id="PF02885">
    <property type="entry name" value="Glycos_trans_3N"/>
    <property type="match status" value="1"/>
</dbReference>
<gene>
    <name evidence="7" type="ORF">PMEA_00034769</name>
</gene>
<dbReference type="GO" id="GO:0006206">
    <property type="term" value="P:pyrimidine nucleobase metabolic process"/>
    <property type="evidence" value="ECO:0007669"/>
    <property type="project" value="InterPro"/>
</dbReference>
<evidence type="ECO:0000256" key="3">
    <source>
        <dbReference type="ARBA" id="ARBA00022676"/>
    </source>
</evidence>
<dbReference type="Gene3D" id="1.20.970.10">
    <property type="entry name" value="Transferase, Pyrimidine Nucleoside Phosphorylase, Chain C"/>
    <property type="match status" value="1"/>
</dbReference>
<dbReference type="PROSITE" id="PS00647">
    <property type="entry name" value="THYMID_PHOSPHORYLASE"/>
    <property type="match status" value="1"/>
</dbReference>
<organism evidence="7 8">
    <name type="scientific">Pocillopora meandrina</name>
    <dbReference type="NCBI Taxonomy" id="46732"/>
    <lineage>
        <taxon>Eukaryota</taxon>
        <taxon>Metazoa</taxon>
        <taxon>Cnidaria</taxon>
        <taxon>Anthozoa</taxon>
        <taxon>Hexacorallia</taxon>
        <taxon>Scleractinia</taxon>
        <taxon>Astrocoeniina</taxon>
        <taxon>Pocilloporidae</taxon>
        <taxon>Pocillopora</taxon>
    </lineage>
</organism>
<dbReference type="SMART" id="SM00941">
    <property type="entry name" value="PYNP_C"/>
    <property type="match status" value="1"/>
</dbReference>
<evidence type="ECO:0000313" key="7">
    <source>
        <dbReference type="EMBL" id="CAH3104509.1"/>
    </source>
</evidence>
<evidence type="ECO:0000313" key="8">
    <source>
        <dbReference type="Proteomes" id="UP001159428"/>
    </source>
</evidence>
<dbReference type="FunFam" id="3.40.1030.10:FF:000003">
    <property type="entry name" value="Pyrimidine-nucleoside phosphorylase"/>
    <property type="match status" value="1"/>
</dbReference>
<dbReference type="InterPro" id="IPR017459">
    <property type="entry name" value="Glycosyl_Trfase_fam3_N_dom"/>
</dbReference>
<evidence type="ECO:0000259" key="6">
    <source>
        <dbReference type="SMART" id="SM00941"/>
    </source>
</evidence>
<dbReference type="EC" id="2.4.2.4" evidence="5"/>
<comment type="caution">
    <text evidence="7">The sequence shown here is derived from an EMBL/GenBank/DDBJ whole genome shotgun (WGS) entry which is preliminary data.</text>
</comment>
<dbReference type="SUPFAM" id="SSF52418">
    <property type="entry name" value="Nucleoside phosphorylase/phosphoribosyltransferase catalytic domain"/>
    <property type="match status" value="1"/>
</dbReference>
<dbReference type="Gene3D" id="3.90.1170.30">
    <property type="entry name" value="Pyrimidine nucleoside phosphorylase-like, C-terminal domain"/>
    <property type="match status" value="1"/>
</dbReference>
<dbReference type="Proteomes" id="UP001159428">
    <property type="component" value="Unassembled WGS sequence"/>
</dbReference>
<dbReference type="InterPro" id="IPR036320">
    <property type="entry name" value="Glycosyl_Trfase_fam3_N_dom_sf"/>
</dbReference>
<proteinExistence type="inferred from homology"/>
<accession>A0AAU9W856</accession>
<dbReference type="InterPro" id="IPR035902">
    <property type="entry name" value="Nuc_phospho_transferase"/>
</dbReference>
<dbReference type="NCBIfam" id="TIGR02644">
    <property type="entry name" value="Y_phosphoryl"/>
    <property type="match status" value="1"/>
</dbReference>
<dbReference type="InterPro" id="IPR000053">
    <property type="entry name" value="Thymidine/pyrmidine_PPase"/>
</dbReference>
<dbReference type="GO" id="GO:0004645">
    <property type="term" value="F:1,4-alpha-oligoglucan phosphorylase activity"/>
    <property type="evidence" value="ECO:0007669"/>
    <property type="project" value="InterPro"/>
</dbReference>
<dbReference type="InterPro" id="IPR000312">
    <property type="entry name" value="Glycosyl_Trfase_fam3"/>
</dbReference>
<dbReference type="InterPro" id="IPR018090">
    <property type="entry name" value="Pyrmidine_PPas_bac/euk"/>
</dbReference>
<dbReference type="PANTHER" id="PTHR10515:SF0">
    <property type="entry name" value="THYMIDINE PHOSPHORYLASE"/>
    <property type="match status" value="1"/>
</dbReference>
<dbReference type="Gene3D" id="3.40.1030.10">
    <property type="entry name" value="Nucleoside phosphorylase/phosphoribosyltransferase catalytic domain"/>
    <property type="match status" value="1"/>
</dbReference>
<comment type="subunit">
    <text evidence="2 5">Homodimer.</text>
</comment>
<dbReference type="Pfam" id="PF00591">
    <property type="entry name" value="Glycos_transf_3"/>
    <property type="match status" value="1"/>
</dbReference>
<dbReference type="EMBL" id="CALNXJ010000009">
    <property type="protein sequence ID" value="CAH3104509.1"/>
    <property type="molecule type" value="Genomic_DNA"/>
</dbReference>
<dbReference type="Pfam" id="PF07831">
    <property type="entry name" value="PYNP_C"/>
    <property type="match status" value="1"/>
</dbReference>
<evidence type="ECO:0000256" key="2">
    <source>
        <dbReference type="ARBA" id="ARBA00011738"/>
    </source>
</evidence>
<dbReference type="InterPro" id="IPR013102">
    <property type="entry name" value="PYNP_C"/>
</dbReference>
<sequence length="465" mass="49291">MSSEYCIPDLIAKKRDGFELSEEEIHHFVKASYSSNGASESQIGAMLMAMYLKGLNREETVSLTKAMLSSGSSLTWPEEWQGSVADKHSTGGVGDKVSLALAPALAVCGVKVPMISGRGLGHTGGTLDKLESIPGFQVNLDAKQMCDVLAKVGCCIVGQTESVVPADRVLYRIRDVTATVSSIPLISSSIISKKAAENPSALVLDVKVGKAAFATTEERAQVLAQTMVGICIGLGIKAVALITTMDAPLGKAIGNSVEVAEAISCLNGRGPKDLKELVIEQGKYGGYILEALNKAESQKAGAKLIADALENGKALQKFCDMLKAQGVSPDLAKNLCTRNADPFSILPIAAKRFDLVVDKSGIVTVIDALVLAKVSHKLGAGRSNVADKVDHGVGFVLNVRVGQFVRKDDRWVTVYHNGNLSDSQIAELKSALEINENGGTADQPITSRIIDVIDSRRRNSIFVGQ</sequence>
<protein>
    <recommendedName>
        <fullName evidence="5">Thymidine phosphorylase</fullName>
        <shortName evidence="5">TP</shortName>
        <ecNumber evidence="5">2.4.2.4</ecNumber>
    </recommendedName>
    <alternativeName>
        <fullName evidence="5">TdRPase</fullName>
    </alternativeName>
</protein>
<dbReference type="SUPFAM" id="SSF47648">
    <property type="entry name" value="Nucleoside phosphorylase/phosphoribosyltransferase N-terminal domain"/>
    <property type="match status" value="1"/>
</dbReference>
<dbReference type="AlphaFoldDB" id="A0AAU9W856"/>
<dbReference type="InterPro" id="IPR036566">
    <property type="entry name" value="PYNP-like_C_sf"/>
</dbReference>
<comment type="similarity">
    <text evidence="1 5">Belongs to the thymidine/pyrimidine-nucleoside phosphorylase family.</text>
</comment>
<comment type="catalytic activity">
    <reaction evidence="5">
        <text>thymidine + phosphate = 2-deoxy-alpha-D-ribose 1-phosphate + thymine</text>
        <dbReference type="Rhea" id="RHEA:16037"/>
        <dbReference type="ChEBI" id="CHEBI:17748"/>
        <dbReference type="ChEBI" id="CHEBI:17821"/>
        <dbReference type="ChEBI" id="CHEBI:43474"/>
        <dbReference type="ChEBI" id="CHEBI:57259"/>
        <dbReference type="EC" id="2.4.2.4"/>
    </reaction>
</comment>
<keyword evidence="8" id="KW-1185">Reference proteome</keyword>
<evidence type="ECO:0000256" key="4">
    <source>
        <dbReference type="ARBA" id="ARBA00022679"/>
    </source>
</evidence>
<keyword evidence="4 5" id="KW-0808">Transferase</keyword>
<dbReference type="SUPFAM" id="SSF54680">
    <property type="entry name" value="Pyrimidine nucleoside phosphorylase C-terminal domain"/>
    <property type="match status" value="1"/>
</dbReference>
<evidence type="ECO:0000256" key="5">
    <source>
        <dbReference type="PIRNR" id="PIRNR000478"/>
    </source>
</evidence>
<name>A0AAU9W856_9CNID</name>
<dbReference type="GO" id="GO:0006213">
    <property type="term" value="P:pyrimidine nucleoside metabolic process"/>
    <property type="evidence" value="ECO:0007669"/>
    <property type="project" value="UniProtKB-UniRule"/>
</dbReference>
<comment type="pathway">
    <text evidence="5">Pyrimidine metabolism; dTMP biosynthesis via salvage pathway; dTMP from thymine: step 1/2.</text>
</comment>
<comment type="function">
    <text evidence="5">Catalyzes the reversible phosphorolysis of thymidine. The produced molecules are then utilized as carbon and energy sources or in the rescue of pyrimidine bases for nucleotide synthesis.</text>
</comment>
<dbReference type="InterPro" id="IPR017872">
    <property type="entry name" value="Pyrmidine_PPase_CS"/>
</dbReference>
<keyword evidence="3 5" id="KW-0328">Glycosyltransferase</keyword>
<dbReference type="PIRSF" id="PIRSF000478">
    <property type="entry name" value="TP_PyNP"/>
    <property type="match status" value="1"/>
</dbReference>